<feature type="domain" description="Glycosyl hydrolases family 2 sugar binding" evidence="3">
    <location>
        <begin position="60"/>
        <end position="161"/>
    </location>
</feature>
<dbReference type="PANTHER" id="PTHR10066">
    <property type="entry name" value="BETA-GLUCURONIDASE"/>
    <property type="match status" value="1"/>
</dbReference>
<comment type="similarity">
    <text evidence="1">Belongs to the glycosyl hydrolase 2 family.</text>
</comment>
<keyword evidence="5" id="KW-1185">Reference proteome</keyword>
<name>A0A9N9T0E5_DIABA</name>
<evidence type="ECO:0000256" key="1">
    <source>
        <dbReference type="ARBA" id="ARBA00007401"/>
    </source>
</evidence>
<reference evidence="4" key="1">
    <citation type="submission" date="2022-01" db="EMBL/GenBank/DDBJ databases">
        <authorList>
            <person name="King R."/>
        </authorList>
    </citation>
    <scope>NUCLEOTIDE SEQUENCE</scope>
</reference>
<dbReference type="GO" id="GO:0005975">
    <property type="term" value="P:carbohydrate metabolic process"/>
    <property type="evidence" value="ECO:0007669"/>
    <property type="project" value="InterPro"/>
</dbReference>
<dbReference type="Proteomes" id="UP001153709">
    <property type="component" value="Chromosome 4"/>
</dbReference>
<evidence type="ECO:0000259" key="3">
    <source>
        <dbReference type="Pfam" id="PF02837"/>
    </source>
</evidence>
<dbReference type="GO" id="GO:0005615">
    <property type="term" value="C:extracellular space"/>
    <property type="evidence" value="ECO:0007669"/>
    <property type="project" value="TreeGrafter"/>
</dbReference>
<dbReference type="GO" id="GO:0019391">
    <property type="term" value="P:glucuronoside catabolic process"/>
    <property type="evidence" value="ECO:0007669"/>
    <property type="project" value="TreeGrafter"/>
</dbReference>
<protein>
    <recommendedName>
        <fullName evidence="3">Glycosyl hydrolases family 2 sugar binding domain-containing protein</fullName>
    </recommendedName>
</protein>
<keyword evidence="2" id="KW-0472">Membrane</keyword>
<evidence type="ECO:0000256" key="2">
    <source>
        <dbReference type="SAM" id="Phobius"/>
    </source>
</evidence>
<dbReference type="GO" id="GO:0004566">
    <property type="term" value="F:beta-glucuronidase activity"/>
    <property type="evidence" value="ECO:0007669"/>
    <property type="project" value="TreeGrafter"/>
</dbReference>
<sequence>MIPPTCISILSLVCSIIIGIEGGILYPRASKTRDLQYLDGLWHFSLNASASSQELSGNPNDKDIYLMPVPSSYNDILTSSEGRDHLGPVVYQKRFFSPSTWTREKRRIWLRFGSVCYSAKVYINEKFAFDHSIGHLPFAGEITGLVNDDENTIKIIVDNTLTSTTIPQGSVTTLPGCGKYSALRLGTQ</sequence>
<feature type="transmembrane region" description="Helical" evidence="2">
    <location>
        <begin position="6"/>
        <end position="26"/>
    </location>
</feature>
<dbReference type="GO" id="GO:0030246">
    <property type="term" value="F:carbohydrate binding"/>
    <property type="evidence" value="ECO:0007669"/>
    <property type="project" value="TreeGrafter"/>
</dbReference>
<keyword evidence="2" id="KW-0812">Transmembrane</keyword>
<dbReference type="InterPro" id="IPR008979">
    <property type="entry name" value="Galactose-bd-like_sf"/>
</dbReference>
<keyword evidence="2" id="KW-1133">Transmembrane helix</keyword>
<gene>
    <name evidence="4" type="ORF">DIABBA_LOCUS6457</name>
</gene>
<evidence type="ECO:0000313" key="4">
    <source>
        <dbReference type="EMBL" id="CAG9833026.1"/>
    </source>
</evidence>
<dbReference type="PANTHER" id="PTHR10066:SF67">
    <property type="entry name" value="BETA-GLUCURONIDASE"/>
    <property type="match status" value="1"/>
</dbReference>
<dbReference type="SUPFAM" id="SSF49785">
    <property type="entry name" value="Galactose-binding domain-like"/>
    <property type="match status" value="1"/>
</dbReference>
<accession>A0A9N9T0E5</accession>
<dbReference type="EMBL" id="OU898279">
    <property type="protein sequence ID" value="CAG9833026.1"/>
    <property type="molecule type" value="Genomic_DNA"/>
</dbReference>
<dbReference type="Pfam" id="PF02837">
    <property type="entry name" value="Glyco_hydro_2_N"/>
    <property type="match status" value="1"/>
</dbReference>
<proteinExistence type="inferred from homology"/>
<dbReference type="Gene3D" id="2.60.120.260">
    <property type="entry name" value="Galactose-binding domain-like"/>
    <property type="match status" value="1"/>
</dbReference>
<dbReference type="AlphaFoldDB" id="A0A9N9T0E5"/>
<organism evidence="4 5">
    <name type="scientific">Diabrotica balteata</name>
    <name type="common">Banded cucumber beetle</name>
    <dbReference type="NCBI Taxonomy" id="107213"/>
    <lineage>
        <taxon>Eukaryota</taxon>
        <taxon>Metazoa</taxon>
        <taxon>Ecdysozoa</taxon>
        <taxon>Arthropoda</taxon>
        <taxon>Hexapoda</taxon>
        <taxon>Insecta</taxon>
        <taxon>Pterygota</taxon>
        <taxon>Neoptera</taxon>
        <taxon>Endopterygota</taxon>
        <taxon>Coleoptera</taxon>
        <taxon>Polyphaga</taxon>
        <taxon>Cucujiformia</taxon>
        <taxon>Chrysomeloidea</taxon>
        <taxon>Chrysomelidae</taxon>
        <taxon>Galerucinae</taxon>
        <taxon>Diabroticina</taxon>
        <taxon>Diabroticites</taxon>
        <taxon>Diabrotica</taxon>
    </lineage>
</organism>
<evidence type="ECO:0000313" key="5">
    <source>
        <dbReference type="Proteomes" id="UP001153709"/>
    </source>
</evidence>
<dbReference type="InterPro" id="IPR006104">
    <property type="entry name" value="Glyco_hydro_2_N"/>
</dbReference>
<dbReference type="OrthoDB" id="408532at2759"/>